<dbReference type="EMBL" id="JBEYRS010000009">
    <property type="protein sequence ID" value="MEW2364536.1"/>
    <property type="molecule type" value="Genomic_DNA"/>
</dbReference>
<evidence type="ECO:0000256" key="1">
    <source>
        <dbReference type="SAM" id="MobiDB-lite"/>
    </source>
</evidence>
<feature type="region of interest" description="Disordered" evidence="1">
    <location>
        <begin position="1"/>
        <end position="38"/>
    </location>
</feature>
<protein>
    <submittedName>
        <fullName evidence="2">Uncharacterized protein</fullName>
    </submittedName>
</protein>
<dbReference type="RefSeq" id="WP_359781116.1">
    <property type="nucleotide sequence ID" value="NZ_JBEYRR010000009.1"/>
</dbReference>
<evidence type="ECO:0000313" key="2">
    <source>
        <dbReference type="EMBL" id="MEW2364536.1"/>
    </source>
</evidence>
<gene>
    <name evidence="2" type="ORF">AB0887_21655</name>
</gene>
<proteinExistence type="predicted"/>
<keyword evidence="3" id="KW-1185">Reference proteome</keyword>
<comment type="caution">
    <text evidence="2">The sequence shown here is derived from an EMBL/GenBank/DDBJ whole genome shotgun (WGS) entry which is preliminary data.</text>
</comment>
<reference evidence="2 3" key="1">
    <citation type="submission" date="2024-06" db="EMBL/GenBank/DDBJ databases">
        <title>The Natural Products Discovery Center: Release of the First 8490 Sequenced Strains for Exploring Actinobacteria Biosynthetic Diversity.</title>
        <authorList>
            <person name="Kalkreuter E."/>
            <person name="Kautsar S.A."/>
            <person name="Yang D."/>
            <person name="Bader C.D."/>
            <person name="Teijaro C.N."/>
            <person name="Fluegel L."/>
            <person name="Davis C.M."/>
            <person name="Simpson J.R."/>
            <person name="Lauterbach L."/>
            <person name="Steele A.D."/>
            <person name="Gui C."/>
            <person name="Meng S."/>
            <person name="Li G."/>
            <person name="Viehrig K."/>
            <person name="Ye F."/>
            <person name="Su P."/>
            <person name="Kiefer A.F."/>
            <person name="Nichols A."/>
            <person name="Cepeda A.J."/>
            <person name="Yan W."/>
            <person name="Fan B."/>
            <person name="Jiang Y."/>
            <person name="Adhikari A."/>
            <person name="Zheng C.-J."/>
            <person name="Schuster L."/>
            <person name="Cowan T.M."/>
            <person name="Smanski M.J."/>
            <person name="Chevrette M.G."/>
            <person name="De Carvalho L.P.S."/>
            <person name="Shen B."/>
        </authorList>
    </citation>
    <scope>NUCLEOTIDE SEQUENCE [LARGE SCALE GENOMIC DNA]</scope>
    <source>
        <strain evidence="2 3">NPDC047833</strain>
    </source>
</reference>
<organism evidence="2 3">
    <name type="scientific">Streptomyces huasconensis</name>
    <dbReference type="NCBI Taxonomy" id="1854574"/>
    <lineage>
        <taxon>Bacteria</taxon>
        <taxon>Bacillati</taxon>
        <taxon>Actinomycetota</taxon>
        <taxon>Actinomycetes</taxon>
        <taxon>Kitasatosporales</taxon>
        <taxon>Streptomycetaceae</taxon>
        <taxon>Streptomyces</taxon>
    </lineage>
</organism>
<dbReference type="Proteomes" id="UP001553843">
    <property type="component" value="Unassembled WGS sequence"/>
</dbReference>
<feature type="region of interest" description="Disordered" evidence="1">
    <location>
        <begin position="147"/>
        <end position="178"/>
    </location>
</feature>
<feature type="compositionally biased region" description="Basic and acidic residues" evidence="1">
    <location>
        <begin position="158"/>
        <end position="178"/>
    </location>
</feature>
<feature type="compositionally biased region" description="Basic and acidic residues" evidence="1">
    <location>
        <begin position="1"/>
        <end position="11"/>
    </location>
</feature>
<name>A0ABV3LZY1_9ACTN</name>
<sequence>MATSPRVHEGLRGQVTGREGLVLPTDGHGGTAPPSGADVKRGLEALKTFRRRINTILTEFEGSAGSPSRIGTQTVSRVSFSGTGSAFPEADGLYSQYDEVHERLTSLSKMLGDQIEAMGIAVHGADVGFDNLEDDLRQRFWAIQTRVDREQGSAGRESSGKPDEQGGHGSDKSEAGWS</sequence>
<evidence type="ECO:0000313" key="3">
    <source>
        <dbReference type="Proteomes" id="UP001553843"/>
    </source>
</evidence>
<accession>A0ABV3LZY1</accession>